<dbReference type="InterPro" id="IPR008901">
    <property type="entry name" value="ACER"/>
</dbReference>
<evidence type="ECO:0000256" key="6">
    <source>
        <dbReference type="PIRSR" id="PIRSR608901-2"/>
    </source>
</evidence>
<keyword evidence="3" id="KW-0378">Hydrolase</keyword>
<reference evidence="8" key="1">
    <citation type="submission" date="2006-10" db="EMBL/GenBank/DDBJ databases">
        <title>Complete sequence of Solibacter usitatus Ellin6076.</title>
        <authorList>
            <consortium name="US DOE Joint Genome Institute"/>
            <person name="Copeland A."/>
            <person name="Lucas S."/>
            <person name="Lapidus A."/>
            <person name="Barry K."/>
            <person name="Detter J.C."/>
            <person name="Glavina del Rio T."/>
            <person name="Hammon N."/>
            <person name="Israni S."/>
            <person name="Dalin E."/>
            <person name="Tice H."/>
            <person name="Pitluck S."/>
            <person name="Thompson L.S."/>
            <person name="Brettin T."/>
            <person name="Bruce D."/>
            <person name="Han C."/>
            <person name="Tapia R."/>
            <person name="Gilna P."/>
            <person name="Schmutz J."/>
            <person name="Larimer F."/>
            <person name="Land M."/>
            <person name="Hauser L."/>
            <person name="Kyrpides N."/>
            <person name="Mikhailova N."/>
            <person name="Janssen P.H."/>
            <person name="Kuske C.R."/>
            <person name="Richardson P."/>
        </authorList>
    </citation>
    <scope>NUCLEOTIDE SEQUENCE</scope>
    <source>
        <strain evidence="8">Ellin6076</strain>
    </source>
</reference>
<evidence type="ECO:0000256" key="1">
    <source>
        <dbReference type="ARBA" id="ARBA00004141"/>
    </source>
</evidence>
<evidence type="ECO:0000256" key="7">
    <source>
        <dbReference type="SAM" id="Phobius"/>
    </source>
</evidence>
<feature type="transmembrane region" description="Helical" evidence="7">
    <location>
        <begin position="42"/>
        <end position="64"/>
    </location>
</feature>
<dbReference type="Pfam" id="PF05875">
    <property type="entry name" value="Ceramidase"/>
    <property type="match status" value="1"/>
</dbReference>
<dbReference type="GO" id="GO:0006672">
    <property type="term" value="P:ceramide metabolic process"/>
    <property type="evidence" value="ECO:0007669"/>
    <property type="project" value="InterPro"/>
</dbReference>
<dbReference type="GO" id="GO:0016020">
    <property type="term" value="C:membrane"/>
    <property type="evidence" value="ECO:0007669"/>
    <property type="project" value="UniProtKB-SubCell"/>
</dbReference>
<gene>
    <name evidence="8" type="ordered locus">Acid_3738</name>
</gene>
<keyword evidence="2 7" id="KW-0812">Transmembrane</keyword>
<feature type="transmembrane region" description="Helical" evidence="7">
    <location>
        <begin position="104"/>
        <end position="124"/>
    </location>
</feature>
<dbReference type="PANTHER" id="PTHR34368">
    <property type="entry name" value="OS01G0962200 PROTEIN"/>
    <property type="match status" value="1"/>
</dbReference>
<organism evidence="8">
    <name type="scientific">Solibacter usitatus (strain Ellin6076)</name>
    <dbReference type="NCBI Taxonomy" id="234267"/>
    <lineage>
        <taxon>Bacteria</taxon>
        <taxon>Pseudomonadati</taxon>
        <taxon>Acidobacteriota</taxon>
        <taxon>Terriglobia</taxon>
        <taxon>Bryobacterales</taxon>
        <taxon>Solibacteraceae</taxon>
        <taxon>Candidatus Solibacter</taxon>
    </lineage>
</organism>
<feature type="binding site" evidence="6">
    <location>
        <position position="97"/>
    </location>
    <ligand>
        <name>Zn(2+)</name>
        <dbReference type="ChEBI" id="CHEBI:29105"/>
        <note>catalytic</note>
    </ligand>
</feature>
<proteinExistence type="predicted"/>
<dbReference type="AlphaFoldDB" id="Q01NA9"/>
<keyword evidence="4 7" id="KW-1133">Transmembrane helix</keyword>
<dbReference type="PANTHER" id="PTHR34368:SF1">
    <property type="entry name" value="OS01G0962200 PROTEIN"/>
    <property type="match status" value="1"/>
</dbReference>
<feature type="transmembrane region" description="Helical" evidence="7">
    <location>
        <begin position="182"/>
        <end position="198"/>
    </location>
</feature>
<feature type="transmembrane region" description="Helical" evidence="7">
    <location>
        <begin position="159"/>
        <end position="177"/>
    </location>
</feature>
<dbReference type="STRING" id="234267.Acid_3738"/>
<sequence precursor="true">MRIALFPALAVLAVLVLLFVPPIAQDAGYHNFADQRTLFGIPYFWNVVSNLPFLLVALWGLRGLRSKTAFEETWERVAYGIFLFGIALVAFGSSYYHARPNNDMLVWDRLPMTIGFMSLLSIAIGERISSRAGRMLLFPLIAVGIASVLFWQSSGDLRFYGFVQFYTLLALPLMVALFPPRYTGTGGLVALAAFYVVAKLLESFDHTIGRVIVTGGHPWKHVAAAIGVLCYVISVERRRPR</sequence>
<dbReference type="EMBL" id="CP000473">
    <property type="protein sequence ID" value="ABJ84709.1"/>
    <property type="molecule type" value="Genomic_DNA"/>
</dbReference>
<dbReference type="InParanoid" id="Q01NA9"/>
<accession>Q01NA9</accession>
<evidence type="ECO:0000256" key="2">
    <source>
        <dbReference type="ARBA" id="ARBA00022692"/>
    </source>
</evidence>
<feature type="transmembrane region" description="Helical" evidence="7">
    <location>
        <begin position="76"/>
        <end position="98"/>
    </location>
</feature>
<dbReference type="GO" id="GO:0046872">
    <property type="term" value="F:metal ion binding"/>
    <property type="evidence" value="ECO:0007669"/>
    <property type="project" value="UniProtKB-KW"/>
</dbReference>
<name>Q01NA9_SOLUE</name>
<feature type="transmembrane region" description="Helical" evidence="7">
    <location>
        <begin position="136"/>
        <end position="153"/>
    </location>
</feature>
<dbReference type="GO" id="GO:0016811">
    <property type="term" value="F:hydrolase activity, acting on carbon-nitrogen (but not peptide) bonds, in linear amides"/>
    <property type="evidence" value="ECO:0007669"/>
    <property type="project" value="InterPro"/>
</dbReference>
<evidence type="ECO:0000256" key="5">
    <source>
        <dbReference type="ARBA" id="ARBA00023136"/>
    </source>
</evidence>
<comment type="subcellular location">
    <subcellularLocation>
        <location evidence="1">Membrane</location>
        <topology evidence="1">Multi-pass membrane protein</topology>
    </subcellularLocation>
</comment>
<evidence type="ECO:0000256" key="3">
    <source>
        <dbReference type="ARBA" id="ARBA00022801"/>
    </source>
</evidence>
<comment type="cofactor">
    <cofactor evidence="6">
        <name>Zn(2+)</name>
        <dbReference type="ChEBI" id="CHEBI:29105"/>
    </cofactor>
</comment>
<dbReference type="KEGG" id="sus:Acid_3738"/>
<evidence type="ECO:0000256" key="4">
    <source>
        <dbReference type="ARBA" id="ARBA00022989"/>
    </source>
</evidence>
<dbReference type="eggNOG" id="ENOG50301FE">
    <property type="taxonomic scope" value="Bacteria"/>
</dbReference>
<keyword evidence="5 7" id="KW-0472">Membrane</keyword>
<evidence type="ECO:0000313" key="8">
    <source>
        <dbReference type="EMBL" id="ABJ84709.1"/>
    </source>
</evidence>
<evidence type="ECO:0008006" key="9">
    <source>
        <dbReference type="Google" id="ProtNLM"/>
    </source>
</evidence>
<dbReference type="HOGENOM" id="CLU_056090_1_0_0"/>
<feature type="transmembrane region" description="Helical" evidence="7">
    <location>
        <begin position="218"/>
        <end position="235"/>
    </location>
</feature>
<keyword evidence="6" id="KW-0479">Metal-binding</keyword>
<keyword evidence="6" id="KW-0862">Zinc</keyword>
<protein>
    <recommendedName>
        <fullName evidence="9">Alkaline phytoceramidase</fullName>
    </recommendedName>
</protein>